<organism evidence="2 3">
    <name type="scientific">Hydnum rufescens UP504</name>
    <dbReference type="NCBI Taxonomy" id="1448309"/>
    <lineage>
        <taxon>Eukaryota</taxon>
        <taxon>Fungi</taxon>
        <taxon>Dikarya</taxon>
        <taxon>Basidiomycota</taxon>
        <taxon>Agaricomycotina</taxon>
        <taxon>Agaricomycetes</taxon>
        <taxon>Cantharellales</taxon>
        <taxon>Hydnaceae</taxon>
        <taxon>Hydnum</taxon>
    </lineage>
</organism>
<protein>
    <submittedName>
        <fullName evidence="2">Uncharacterized protein</fullName>
    </submittedName>
</protein>
<reference evidence="2" key="1">
    <citation type="journal article" date="2020" name="Nat. Commun.">
        <title>Large-scale genome sequencing of mycorrhizal fungi provides insights into the early evolution of symbiotic traits.</title>
        <authorList>
            <person name="Miyauchi S."/>
            <person name="Kiss E."/>
            <person name="Kuo A."/>
            <person name="Drula E."/>
            <person name="Kohler A."/>
            <person name="Sanchez-Garcia M."/>
            <person name="Morin E."/>
            <person name="Andreopoulos B."/>
            <person name="Barry K.W."/>
            <person name="Bonito G."/>
            <person name="Buee M."/>
            <person name="Carver A."/>
            <person name="Chen C."/>
            <person name="Cichocki N."/>
            <person name="Clum A."/>
            <person name="Culley D."/>
            <person name="Crous P.W."/>
            <person name="Fauchery L."/>
            <person name="Girlanda M."/>
            <person name="Hayes R.D."/>
            <person name="Keri Z."/>
            <person name="LaButti K."/>
            <person name="Lipzen A."/>
            <person name="Lombard V."/>
            <person name="Magnuson J."/>
            <person name="Maillard F."/>
            <person name="Murat C."/>
            <person name="Nolan M."/>
            <person name="Ohm R.A."/>
            <person name="Pangilinan J."/>
            <person name="Pereira M.F."/>
            <person name="Perotto S."/>
            <person name="Peter M."/>
            <person name="Pfister S."/>
            <person name="Riley R."/>
            <person name="Sitrit Y."/>
            <person name="Stielow J.B."/>
            <person name="Szollosi G."/>
            <person name="Zifcakova L."/>
            <person name="Stursova M."/>
            <person name="Spatafora J.W."/>
            <person name="Tedersoo L."/>
            <person name="Vaario L.M."/>
            <person name="Yamada A."/>
            <person name="Yan M."/>
            <person name="Wang P."/>
            <person name="Xu J."/>
            <person name="Bruns T."/>
            <person name="Baldrian P."/>
            <person name="Vilgalys R."/>
            <person name="Dunand C."/>
            <person name="Henrissat B."/>
            <person name="Grigoriev I.V."/>
            <person name="Hibbett D."/>
            <person name="Nagy L.G."/>
            <person name="Martin F.M."/>
        </authorList>
    </citation>
    <scope>NUCLEOTIDE SEQUENCE</scope>
    <source>
        <strain evidence="2">UP504</strain>
    </source>
</reference>
<evidence type="ECO:0000313" key="2">
    <source>
        <dbReference type="EMBL" id="KAF9515208.1"/>
    </source>
</evidence>
<proteinExistence type="predicted"/>
<keyword evidence="3" id="KW-1185">Reference proteome</keyword>
<feature type="region of interest" description="Disordered" evidence="1">
    <location>
        <begin position="23"/>
        <end position="48"/>
    </location>
</feature>
<feature type="region of interest" description="Disordered" evidence="1">
    <location>
        <begin position="135"/>
        <end position="185"/>
    </location>
</feature>
<feature type="compositionally biased region" description="Basic and acidic residues" evidence="1">
    <location>
        <begin position="164"/>
        <end position="174"/>
    </location>
</feature>
<dbReference type="Proteomes" id="UP000886523">
    <property type="component" value="Unassembled WGS sequence"/>
</dbReference>
<sequence length="185" mass="20290">MTAILSEDLQNALRNVGSRVRHNVSTGYTTSRLTTPNASPIKPPAPQSSPMYYPDAPIPPPRFMTATDTLIDIFTVLPSSDTAQPSLTSRVNKRSRGEVATMAPDFWDDDENDAMDMDMDRNSDTEGMEFPPIITSRLIKPLRRQRTRPTSTGDPTASSAISVEENRGGGDRTTDIAAISKHQPE</sequence>
<name>A0A9P6B039_9AGAM</name>
<evidence type="ECO:0000256" key="1">
    <source>
        <dbReference type="SAM" id="MobiDB-lite"/>
    </source>
</evidence>
<dbReference type="AlphaFoldDB" id="A0A9P6B039"/>
<dbReference type="EMBL" id="MU128952">
    <property type="protein sequence ID" value="KAF9515208.1"/>
    <property type="molecule type" value="Genomic_DNA"/>
</dbReference>
<evidence type="ECO:0000313" key="3">
    <source>
        <dbReference type="Proteomes" id="UP000886523"/>
    </source>
</evidence>
<dbReference type="OrthoDB" id="4072855at2759"/>
<gene>
    <name evidence="2" type="ORF">BS47DRAFT_798233</name>
</gene>
<feature type="compositionally biased region" description="Polar residues" evidence="1">
    <location>
        <begin position="23"/>
        <end position="38"/>
    </location>
</feature>
<comment type="caution">
    <text evidence="2">The sequence shown here is derived from an EMBL/GenBank/DDBJ whole genome shotgun (WGS) entry which is preliminary data.</text>
</comment>
<feature type="compositionally biased region" description="Polar residues" evidence="1">
    <location>
        <begin position="148"/>
        <end position="161"/>
    </location>
</feature>
<accession>A0A9P6B039</accession>